<evidence type="ECO:0000256" key="2">
    <source>
        <dbReference type="ARBA" id="ARBA00012438"/>
    </source>
</evidence>
<keyword evidence="5" id="KW-0547">Nucleotide-binding</keyword>
<evidence type="ECO:0000313" key="12">
    <source>
        <dbReference type="EMBL" id="MDF3301648.1"/>
    </source>
</evidence>
<keyword evidence="10" id="KW-0472">Membrane</keyword>
<evidence type="ECO:0000256" key="4">
    <source>
        <dbReference type="ARBA" id="ARBA00022679"/>
    </source>
</evidence>
<proteinExistence type="predicted"/>
<dbReference type="InterPro" id="IPR050482">
    <property type="entry name" value="Sensor_HK_TwoCompSys"/>
</dbReference>
<feature type="transmembrane region" description="Helical" evidence="10">
    <location>
        <begin position="75"/>
        <end position="98"/>
    </location>
</feature>
<keyword evidence="7" id="KW-0067">ATP-binding</keyword>
<feature type="transmembrane region" description="Helical" evidence="10">
    <location>
        <begin position="148"/>
        <end position="170"/>
    </location>
</feature>
<feature type="domain" description="Signal transduction histidine kinase subgroup 3 dimerisation and phosphoacceptor" evidence="11">
    <location>
        <begin position="207"/>
        <end position="272"/>
    </location>
</feature>
<dbReference type="PANTHER" id="PTHR24421:SF10">
    <property type="entry name" value="NITRATE_NITRITE SENSOR PROTEIN NARQ"/>
    <property type="match status" value="1"/>
</dbReference>
<comment type="catalytic activity">
    <reaction evidence="1">
        <text>ATP + protein L-histidine = ADP + protein N-phospho-L-histidine.</text>
        <dbReference type="EC" id="2.7.13.3"/>
    </reaction>
</comment>
<feature type="transmembrane region" description="Helical" evidence="10">
    <location>
        <begin position="49"/>
        <end position="69"/>
    </location>
</feature>
<keyword evidence="10" id="KW-0812">Transmembrane</keyword>
<keyword evidence="6 12" id="KW-0418">Kinase</keyword>
<keyword evidence="10" id="KW-1133">Transmembrane helix</keyword>
<keyword evidence="4" id="KW-0808">Transferase</keyword>
<gene>
    <name evidence="12" type="ORF">P3H78_24070</name>
</gene>
<evidence type="ECO:0000256" key="3">
    <source>
        <dbReference type="ARBA" id="ARBA00022553"/>
    </source>
</evidence>
<keyword evidence="9" id="KW-0175">Coiled coil</keyword>
<evidence type="ECO:0000256" key="1">
    <source>
        <dbReference type="ARBA" id="ARBA00000085"/>
    </source>
</evidence>
<protein>
    <recommendedName>
        <fullName evidence="2">histidine kinase</fullName>
        <ecNumber evidence="2">2.7.13.3</ecNumber>
    </recommendedName>
</protein>
<reference evidence="12 13" key="1">
    <citation type="submission" date="2023-03" db="EMBL/GenBank/DDBJ databases">
        <title>Draft genome sequence of Streptomyces sp. K1PA1 isolated from peat swamp forest in Thailand.</title>
        <authorList>
            <person name="Klaysubun C."/>
            <person name="Duangmal K."/>
        </authorList>
    </citation>
    <scope>NUCLEOTIDE SEQUENCE [LARGE SCALE GENOMIC DNA]</scope>
    <source>
        <strain evidence="12 13">K1PA1</strain>
    </source>
</reference>
<dbReference type="InterPro" id="IPR036890">
    <property type="entry name" value="HATPase_C_sf"/>
</dbReference>
<evidence type="ECO:0000256" key="5">
    <source>
        <dbReference type="ARBA" id="ARBA00022741"/>
    </source>
</evidence>
<evidence type="ECO:0000256" key="10">
    <source>
        <dbReference type="SAM" id="Phobius"/>
    </source>
</evidence>
<dbReference type="Gene3D" id="3.30.565.10">
    <property type="entry name" value="Histidine kinase-like ATPase, C-terminal domain"/>
    <property type="match status" value="1"/>
</dbReference>
<accession>A0ABT6AAG5</accession>
<dbReference type="GO" id="GO:0016301">
    <property type="term" value="F:kinase activity"/>
    <property type="evidence" value="ECO:0007669"/>
    <property type="project" value="UniProtKB-KW"/>
</dbReference>
<evidence type="ECO:0000259" key="11">
    <source>
        <dbReference type="Pfam" id="PF07730"/>
    </source>
</evidence>
<dbReference type="RefSeq" id="WP_276111222.1">
    <property type="nucleotide sequence ID" value="NZ_JARJBB010000014.1"/>
</dbReference>
<evidence type="ECO:0000256" key="7">
    <source>
        <dbReference type="ARBA" id="ARBA00022840"/>
    </source>
</evidence>
<dbReference type="Pfam" id="PF07730">
    <property type="entry name" value="HisKA_3"/>
    <property type="match status" value="1"/>
</dbReference>
<keyword evidence="3" id="KW-0597">Phosphoprotein</keyword>
<dbReference type="Proteomes" id="UP001221150">
    <property type="component" value="Unassembled WGS sequence"/>
</dbReference>
<evidence type="ECO:0000313" key="13">
    <source>
        <dbReference type="Proteomes" id="UP001221150"/>
    </source>
</evidence>
<feature type="transmembrane region" description="Helical" evidence="10">
    <location>
        <begin position="110"/>
        <end position="128"/>
    </location>
</feature>
<dbReference type="SUPFAM" id="SSF55874">
    <property type="entry name" value="ATPase domain of HSP90 chaperone/DNA topoisomerase II/histidine kinase"/>
    <property type="match status" value="1"/>
</dbReference>
<keyword evidence="13" id="KW-1185">Reference proteome</keyword>
<evidence type="ECO:0000256" key="8">
    <source>
        <dbReference type="ARBA" id="ARBA00023012"/>
    </source>
</evidence>
<dbReference type="Gene3D" id="1.20.5.1930">
    <property type="match status" value="1"/>
</dbReference>
<dbReference type="CDD" id="cd16917">
    <property type="entry name" value="HATPase_UhpB-NarQ-NarX-like"/>
    <property type="match status" value="1"/>
</dbReference>
<evidence type="ECO:0000256" key="6">
    <source>
        <dbReference type="ARBA" id="ARBA00022777"/>
    </source>
</evidence>
<name>A0ABT6AAG5_9ACTN</name>
<dbReference type="EMBL" id="JARJBB010000014">
    <property type="protein sequence ID" value="MDF3301648.1"/>
    <property type="molecule type" value="Genomic_DNA"/>
</dbReference>
<evidence type="ECO:0000256" key="9">
    <source>
        <dbReference type="SAM" id="Coils"/>
    </source>
</evidence>
<feature type="coiled-coil region" evidence="9">
    <location>
        <begin position="168"/>
        <end position="199"/>
    </location>
</feature>
<dbReference type="InterPro" id="IPR011712">
    <property type="entry name" value="Sig_transdc_His_kin_sub3_dim/P"/>
</dbReference>
<dbReference type="EC" id="2.7.13.3" evidence="2"/>
<keyword evidence="8" id="KW-0902">Two-component regulatory system</keyword>
<comment type="caution">
    <text evidence="12">The sequence shown here is derived from an EMBL/GenBank/DDBJ whole genome shotgun (WGS) entry which is preliminary data.</text>
</comment>
<sequence length="436" mass="46325">MTRTGEERAVARTGPWWWARWRSAVLDGGLAVVSALECGVEGIPFARDAGIPVSAGVVFGLLAGSVLLLRRRWPIAVVLVSVAITPAQMGFLMGVVGLYTLATCELPRRVIAALAGMSLFGTMIVTFVRVRQDMARGDLTLGDWFVPFAAVTTSLGLTAPPLLLGLYVGARRRLMESLRERADSLERELQLLAERAEERAEWARGEERTRIAREMHDVVAHRVSLMVVHAAALQAVARKDPDKAVRNAALVGDMGRQALTELREMLGVLRSGEPGPERVAVPLAAVGAAAAAAAWRGAAGEQVVAEGPCLSELEELVGQSAAAGMVVQLSVEGEVRPYAAEVEQTAYRVVQEALTNVHKHASGARTRVRLAHRVSEIAMQVENEPPPRAASASVRLPSGGNGLLGMRERVSALGGVFVSGPTEAGGFRVSAVIPAV</sequence>
<organism evidence="12 13">
    <name type="scientific">Streptomyces tropicalis</name>
    <dbReference type="NCBI Taxonomy" id="3034234"/>
    <lineage>
        <taxon>Bacteria</taxon>
        <taxon>Bacillati</taxon>
        <taxon>Actinomycetota</taxon>
        <taxon>Actinomycetes</taxon>
        <taxon>Kitasatosporales</taxon>
        <taxon>Streptomycetaceae</taxon>
        <taxon>Streptomyces</taxon>
    </lineage>
</organism>
<dbReference type="PANTHER" id="PTHR24421">
    <property type="entry name" value="NITRATE/NITRITE SENSOR PROTEIN NARX-RELATED"/>
    <property type="match status" value="1"/>
</dbReference>